<gene>
    <name evidence="2" type="ORF">FYJ73_12955</name>
</gene>
<reference evidence="2 3" key="1">
    <citation type="submission" date="2019-08" db="EMBL/GenBank/DDBJ databases">
        <title>In-depth cultivation of the pig gut microbiome towards novel bacterial diversity and tailored functional studies.</title>
        <authorList>
            <person name="Wylensek D."/>
            <person name="Hitch T.C.A."/>
            <person name="Clavel T."/>
        </authorList>
    </citation>
    <scope>NUCLEOTIDE SEQUENCE [LARGE SCALE GENOMIC DNA]</scope>
    <source>
        <strain evidence="2 3">LKV-178-WT-2A</strain>
    </source>
</reference>
<protein>
    <submittedName>
        <fullName evidence="2">Uncharacterized protein</fullName>
    </submittedName>
</protein>
<keyword evidence="3" id="KW-1185">Reference proteome</keyword>
<evidence type="ECO:0000313" key="3">
    <source>
        <dbReference type="Proteomes" id="UP000438914"/>
    </source>
</evidence>
<name>A0A7K0KJA9_9BACT</name>
<accession>A0A7K0KJA9</accession>
<dbReference type="RefSeq" id="WP_154535151.1">
    <property type="nucleotide sequence ID" value="NZ_VUNG01000042.1"/>
</dbReference>
<organism evidence="2 3">
    <name type="scientific">Hallella mizrahii</name>
    <dbReference type="NCBI Taxonomy" id="2606637"/>
    <lineage>
        <taxon>Bacteria</taxon>
        <taxon>Pseudomonadati</taxon>
        <taxon>Bacteroidota</taxon>
        <taxon>Bacteroidia</taxon>
        <taxon>Bacteroidales</taxon>
        <taxon>Prevotellaceae</taxon>
        <taxon>Hallella</taxon>
    </lineage>
</organism>
<sequence>MSGWVFLASLFDSVDLGVLGIPFIIVVAALVFIVADAFYLYRLLGYRKRYRRALRSNVVKQFHRHLTGVQEHVISNRADYHQVDSLFLSYLFDTILNHIEDKDMTTKSLASYLQITPKQLDKASKRVTGLPAMKVYDTVKSQYIPQQY</sequence>
<keyword evidence="1" id="KW-0812">Transmembrane</keyword>
<feature type="transmembrane region" description="Helical" evidence="1">
    <location>
        <begin position="20"/>
        <end position="41"/>
    </location>
</feature>
<dbReference type="AlphaFoldDB" id="A0A7K0KJA9"/>
<dbReference type="Proteomes" id="UP000438914">
    <property type="component" value="Unassembled WGS sequence"/>
</dbReference>
<evidence type="ECO:0000313" key="2">
    <source>
        <dbReference type="EMBL" id="MST85565.1"/>
    </source>
</evidence>
<evidence type="ECO:0000256" key="1">
    <source>
        <dbReference type="SAM" id="Phobius"/>
    </source>
</evidence>
<dbReference type="EMBL" id="VUNG01000042">
    <property type="protein sequence ID" value="MST85565.1"/>
    <property type="molecule type" value="Genomic_DNA"/>
</dbReference>
<keyword evidence="1" id="KW-1133">Transmembrane helix</keyword>
<comment type="caution">
    <text evidence="2">The sequence shown here is derived from an EMBL/GenBank/DDBJ whole genome shotgun (WGS) entry which is preliminary data.</text>
</comment>
<keyword evidence="1" id="KW-0472">Membrane</keyword>
<proteinExistence type="predicted"/>